<sequence length="92" mass="10572">MGCPVRDSVIDNSEFEEVLEFLQEREEKKNKRYKSSDSSSFNMRESGEGSINLNNTVGDEEDEVEKVRRSRPIWQRPSKQESESGVVGNKCL</sequence>
<evidence type="ECO:0000313" key="2">
    <source>
        <dbReference type="EMBL" id="GJT42754.1"/>
    </source>
</evidence>
<gene>
    <name evidence="2" type="ORF">Tco_0951469</name>
</gene>
<feature type="region of interest" description="Disordered" evidence="1">
    <location>
        <begin position="26"/>
        <end position="92"/>
    </location>
</feature>
<accession>A0ABQ5DV43</accession>
<name>A0ABQ5DV43_9ASTR</name>
<proteinExistence type="predicted"/>
<protein>
    <submittedName>
        <fullName evidence="2">Uncharacterized protein</fullName>
    </submittedName>
</protein>
<feature type="compositionally biased region" description="Polar residues" evidence="1">
    <location>
        <begin position="36"/>
        <end position="57"/>
    </location>
</feature>
<keyword evidence="3" id="KW-1185">Reference proteome</keyword>
<dbReference type="EMBL" id="BQNB010015671">
    <property type="protein sequence ID" value="GJT42754.1"/>
    <property type="molecule type" value="Genomic_DNA"/>
</dbReference>
<reference evidence="2" key="2">
    <citation type="submission" date="2022-01" db="EMBL/GenBank/DDBJ databases">
        <authorList>
            <person name="Yamashiro T."/>
            <person name="Shiraishi A."/>
            <person name="Satake H."/>
            <person name="Nakayama K."/>
        </authorList>
    </citation>
    <scope>NUCLEOTIDE SEQUENCE</scope>
</reference>
<evidence type="ECO:0000313" key="3">
    <source>
        <dbReference type="Proteomes" id="UP001151760"/>
    </source>
</evidence>
<evidence type="ECO:0000256" key="1">
    <source>
        <dbReference type="SAM" id="MobiDB-lite"/>
    </source>
</evidence>
<comment type="caution">
    <text evidence="2">The sequence shown here is derived from an EMBL/GenBank/DDBJ whole genome shotgun (WGS) entry which is preliminary data.</text>
</comment>
<reference evidence="2" key="1">
    <citation type="journal article" date="2022" name="Int. J. Mol. Sci.">
        <title>Draft Genome of Tanacetum Coccineum: Genomic Comparison of Closely Related Tanacetum-Family Plants.</title>
        <authorList>
            <person name="Yamashiro T."/>
            <person name="Shiraishi A."/>
            <person name="Nakayama K."/>
            <person name="Satake H."/>
        </authorList>
    </citation>
    <scope>NUCLEOTIDE SEQUENCE</scope>
</reference>
<dbReference type="Proteomes" id="UP001151760">
    <property type="component" value="Unassembled WGS sequence"/>
</dbReference>
<organism evidence="2 3">
    <name type="scientific">Tanacetum coccineum</name>
    <dbReference type="NCBI Taxonomy" id="301880"/>
    <lineage>
        <taxon>Eukaryota</taxon>
        <taxon>Viridiplantae</taxon>
        <taxon>Streptophyta</taxon>
        <taxon>Embryophyta</taxon>
        <taxon>Tracheophyta</taxon>
        <taxon>Spermatophyta</taxon>
        <taxon>Magnoliopsida</taxon>
        <taxon>eudicotyledons</taxon>
        <taxon>Gunneridae</taxon>
        <taxon>Pentapetalae</taxon>
        <taxon>asterids</taxon>
        <taxon>campanulids</taxon>
        <taxon>Asterales</taxon>
        <taxon>Asteraceae</taxon>
        <taxon>Asteroideae</taxon>
        <taxon>Anthemideae</taxon>
        <taxon>Anthemidinae</taxon>
        <taxon>Tanacetum</taxon>
    </lineage>
</organism>